<dbReference type="GO" id="GO:0003677">
    <property type="term" value="F:DNA binding"/>
    <property type="evidence" value="ECO:0007669"/>
    <property type="project" value="UniProtKB-KW"/>
</dbReference>
<dbReference type="RefSeq" id="WP_136379128.1">
    <property type="nucleotide sequence ID" value="NZ_SLUB01000010.1"/>
</dbReference>
<dbReference type="EMBL" id="SLUB01000010">
    <property type="protein sequence ID" value="THE13317.1"/>
    <property type="molecule type" value="Genomic_DNA"/>
</dbReference>
<dbReference type="OrthoDB" id="9799747at2"/>
<dbReference type="Proteomes" id="UP000306477">
    <property type="component" value="Unassembled WGS sequence"/>
</dbReference>
<evidence type="ECO:0000256" key="2">
    <source>
        <dbReference type="ARBA" id="ARBA00023125"/>
    </source>
</evidence>
<dbReference type="Pfam" id="PF01047">
    <property type="entry name" value="MarR"/>
    <property type="match status" value="1"/>
</dbReference>
<protein>
    <submittedName>
        <fullName evidence="5">MarR family transcriptional regulator</fullName>
    </submittedName>
</protein>
<dbReference type="PANTHER" id="PTHR33164:SF56">
    <property type="entry name" value="HTH-TYPE TRANSCRIPTIONAL REGULATOR MHQR"/>
    <property type="match status" value="1"/>
</dbReference>
<evidence type="ECO:0000313" key="6">
    <source>
        <dbReference type="Proteomes" id="UP000306477"/>
    </source>
</evidence>
<reference evidence="5 6" key="1">
    <citation type="journal article" date="2019" name="Indoor Air">
        <title>Impacts of indoor surface finishes on bacterial viability.</title>
        <authorList>
            <person name="Hu J."/>
            <person name="Maamar S.B."/>
            <person name="Glawe A.J."/>
            <person name="Gottel N."/>
            <person name="Gilbert J.A."/>
            <person name="Hartmann E.M."/>
        </authorList>
    </citation>
    <scope>NUCLEOTIDE SEQUENCE [LARGE SCALE GENOMIC DNA]</scope>
    <source>
        <strain evidence="5 6">AF060A6</strain>
    </source>
</reference>
<accession>A0A4S3PU48</accession>
<dbReference type="SUPFAM" id="SSF46785">
    <property type="entry name" value="Winged helix' DNA-binding domain"/>
    <property type="match status" value="1"/>
</dbReference>
<dbReference type="GO" id="GO:0003700">
    <property type="term" value="F:DNA-binding transcription factor activity"/>
    <property type="evidence" value="ECO:0007669"/>
    <property type="project" value="InterPro"/>
</dbReference>
<dbReference type="PROSITE" id="PS50995">
    <property type="entry name" value="HTH_MARR_2"/>
    <property type="match status" value="1"/>
</dbReference>
<comment type="caution">
    <text evidence="5">The sequence shown here is derived from an EMBL/GenBank/DDBJ whole genome shotgun (WGS) entry which is preliminary data.</text>
</comment>
<evidence type="ECO:0000256" key="1">
    <source>
        <dbReference type="ARBA" id="ARBA00023015"/>
    </source>
</evidence>
<keyword evidence="3" id="KW-0804">Transcription</keyword>
<organism evidence="5 6">
    <name type="scientific">Bacillus timonensis</name>
    <dbReference type="NCBI Taxonomy" id="1033734"/>
    <lineage>
        <taxon>Bacteria</taxon>
        <taxon>Bacillati</taxon>
        <taxon>Bacillota</taxon>
        <taxon>Bacilli</taxon>
        <taxon>Bacillales</taxon>
        <taxon>Bacillaceae</taxon>
        <taxon>Bacillus</taxon>
    </lineage>
</organism>
<proteinExistence type="predicted"/>
<evidence type="ECO:0000256" key="3">
    <source>
        <dbReference type="ARBA" id="ARBA00023163"/>
    </source>
</evidence>
<keyword evidence="6" id="KW-1185">Reference proteome</keyword>
<dbReference type="InterPro" id="IPR000835">
    <property type="entry name" value="HTH_MarR-typ"/>
</dbReference>
<dbReference type="PRINTS" id="PR00598">
    <property type="entry name" value="HTHMARR"/>
</dbReference>
<dbReference type="STRING" id="1033734.GCA_000285535_01102"/>
<dbReference type="InterPro" id="IPR036390">
    <property type="entry name" value="WH_DNA-bd_sf"/>
</dbReference>
<dbReference type="InterPro" id="IPR036388">
    <property type="entry name" value="WH-like_DNA-bd_sf"/>
</dbReference>
<keyword evidence="2" id="KW-0238">DNA-binding</keyword>
<dbReference type="AlphaFoldDB" id="A0A4S3PU48"/>
<dbReference type="SMART" id="SM00347">
    <property type="entry name" value="HTH_MARR"/>
    <property type="match status" value="1"/>
</dbReference>
<sequence length="150" mass="17150">MEANEAINVPNLSLKFFVILSRAFRSVNERVEEDVKGYGLNLTEFAVLELLYHKGDQPIQHIGKKVLLSSGSITYVVDKLEKKNFLLRKPCPKDRRVTWASITEEGKQFMDTVFPKHEEAIEEIVGGLTDSEKEEMMVLLKKLGFHAEKL</sequence>
<evidence type="ECO:0000259" key="4">
    <source>
        <dbReference type="PROSITE" id="PS50995"/>
    </source>
</evidence>
<keyword evidence="1" id="KW-0805">Transcription regulation</keyword>
<dbReference type="InterPro" id="IPR039422">
    <property type="entry name" value="MarR/SlyA-like"/>
</dbReference>
<feature type="domain" description="HTH marR-type" evidence="4">
    <location>
        <begin position="13"/>
        <end position="145"/>
    </location>
</feature>
<dbReference type="PANTHER" id="PTHR33164">
    <property type="entry name" value="TRANSCRIPTIONAL REGULATOR, MARR FAMILY"/>
    <property type="match status" value="1"/>
</dbReference>
<name>A0A4S3PU48_9BACI</name>
<gene>
    <name evidence="5" type="ORF">E1I69_08205</name>
</gene>
<evidence type="ECO:0000313" key="5">
    <source>
        <dbReference type="EMBL" id="THE13317.1"/>
    </source>
</evidence>
<dbReference type="Gene3D" id="1.10.10.10">
    <property type="entry name" value="Winged helix-like DNA-binding domain superfamily/Winged helix DNA-binding domain"/>
    <property type="match status" value="1"/>
</dbReference>
<dbReference type="GO" id="GO:0006950">
    <property type="term" value="P:response to stress"/>
    <property type="evidence" value="ECO:0007669"/>
    <property type="project" value="TreeGrafter"/>
</dbReference>